<protein>
    <recommendedName>
        <fullName evidence="1">Bacteriophage T5 Orf172 DNA-binding domain-containing protein</fullName>
    </recommendedName>
</protein>
<keyword evidence="3" id="KW-1185">Reference proteome</keyword>
<dbReference type="OrthoDB" id="5995845at2"/>
<feature type="domain" description="Bacteriophage T5 Orf172 DNA-binding" evidence="1">
    <location>
        <begin position="24"/>
        <end position="116"/>
    </location>
</feature>
<organism evidence="2 3">
    <name type="scientific">Stenotrophomonas panacihumi</name>
    <dbReference type="NCBI Taxonomy" id="676599"/>
    <lineage>
        <taxon>Bacteria</taxon>
        <taxon>Pseudomonadati</taxon>
        <taxon>Pseudomonadota</taxon>
        <taxon>Gammaproteobacteria</taxon>
        <taxon>Lysobacterales</taxon>
        <taxon>Lysobacteraceae</taxon>
        <taxon>Stenotrophomonas</taxon>
    </lineage>
</organism>
<dbReference type="InterPro" id="IPR018306">
    <property type="entry name" value="Phage_T5_Orf172_DNA-bd"/>
</dbReference>
<comment type="caution">
    <text evidence="2">The sequence shown here is derived from an EMBL/GenBank/DDBJ whole genome shotgun (WGS) entry which is preliminary data.</text>
</comment>
<evidence type="ECO:0000313" key="3">
    <source>
        <dbReference type="Proteomes" id="UP000051802"/>
    </source>
</evidence>
<dbReference type="Pfam" id="PF13455">
    <property type="entry name" value="MUG113"/>
    <property type="match status" value="1"/>
</dbReference>
<dbReference type="RefSeq" id="WP_057646216.1">
    <property type="nucleotide sequence ID" value="NZ_LLXU01000069.1"/>
</dbReference>
<dbReference type="Proteomes" id="UP000051802">
    <property type="component" value="Unassembled WGS sequence"/>
</dbReference>
<gene>
    <name evidence="2" type="ORF">ARC20_08780</name>
</gene>
<dbReference type="AlphaFoldDB" id="A0A0R0AGJ4"/>
<proteinExistence type="predicted"/>
<dbReference type="EMBL" id="LLXU01000069">
    <property type="protein sequence ID" value="KRG44219.1"/>
    <property type="molecule type" value="Genomic_DNA"/>
</dbReference>
<dbReference type="STRING" id="676599.ARC20_08780"/>
<accession>A0A0R0AGJ4</accession>
<sequence>MAPPSPDQDALRLDGRCFTYVLPCAWEDFCKIGFSHDPLGRVRTLHPRWFEFFDLDAGVLVEAESQRDARDLELALRRPLKAHRAPAPLTIPTRAGGKTEWVRGANTQVIAAVRQLGDAGYRTWPLRDWLAAAMQARVDGLYAWAEARWPGDIDAPVEIAPRVLHELRDVLDAHVALGIDPHDHLPAHVSAWYRRGAAA</sequence>
<reference evidence="2 3" key="1">
    <citation type="submission" date="2015-10" db="EMBL/GenBank/DDBJ databases">
        <title>Genome sequencing and analysis of members of genus Stenotrophomonas.</title>
        <authorList>
            <person name="Patil P.P."/>
            <person name="Midha S."/>
            <person name="Patil P.B."/>
        </authorList>
    </citation>
    <scope>NUCLEOTIDE SEQUENCE [LARGE SCALE GENOMIC DNA]</scope>
    <source>
        <strain evidence="2 3">JCM 16536</strain>
    </source>
</reference>
<name>A0A0R0AGJ4_9GAMM</name>
<dbReference type="SMART" id="SM00974">
    <property type="entry name" value="T5orf172"/>
    <property type="match status" value="1"/>
</dbReference>
<evidence type="ECO:0000313" key="2">
    <source>
        <dbReference type="EMBL" id="KRG44219.1"/>
    </source>
</evidence>
<evidence type="ECO:0000259" key="1">
    <source>
        <dbReference type="SMART" id="SM00974"/>
    </source>
</evidence>